<feature type="transmembrane region" description="Helical" evidence="1">
    <location>
        <begin position="209"/>
        <end position="229"/>
    </location>
</feature>
<feature type="transmembrane region" description="Helical" evidence="1">
    <location>
        <begin position="58"/>
        <end position="78"/>
    </location>
</feature>
<protein>
    <submittedName>
        <fullName evidence="2">MFS family permease</fullName>
    </submittedName>
</protein>
<evidence type="ECO:0000256" key="1">
    <source>
        <dbReference type="SAM" id="Phobius"/>
    </source>
</evidence>
<evidence type="ECO:0000313" key="2">
    <source>
        <dbReference type="EMBL" id="MDQ0175306.1"/>
    </source>
</evidence>
<feature type="transmembrane region" description="Helical" evidence="1">
    <location>
        <begin position="90"/>
        <end position="109"/>
    </location>
</feature>
<accession>A0ABT9WQ57</accession>
<comment type="caution">
    <text evidence="2">The sequence shown here is derived from an EMBL/GenBank/DDBJ whole genome shotgun (WGS) entry which is preliminary data.</text>
</comment>
<feature type="transmembrane region" description="Helical" evidence="1">
    <location>
        <begin position="235"/>
        <end position="254"/>
    </location>
</feature>
<feature type="transmembrane region" description="Helical" evidence="1">
    <location>
        <begin position="33"/>
        <end position="51"/>
    </location>
</feature>
<feature type="transmembrane region" description="Helical" evidence="1">
    <location>
        <begin position="363"/>
        <end position="387"/>
    </location>
</feature>
<keyword evidence="1" id="KW-0472">Membrane</keyword>
<feature type="transmembrane region" description="Helical" evidence="1">
    <location>
        <begin position="116"/>
        <end position="134"/>
    </location>
</feature>
<evidence type="ECO:0000313" key="3">
    <source>
        <dbReference type="Proteomes" id="UP001223586"/>
    </source>
</evidence>
<feature type="transmembrane region" description="Helical" evidence="1">
    <location>
        <begin position="146"/>
        <end position="169"/>
    </location>
</feature>
<dbReference type="CDD" id="cd21416">
    <property type="entry name" value="HDC_protein"/>
    <property type="match status" value="1"/>
</dbReference>
<keyword evidence="1" id="KW-0812">Transmembrane</keyword>
<feature type="transmembrane region" description="Helical" evidence="1">
    <location>
        <begin position="291"/>
        <end position="312"/>
    </location>
</feature>
<dbReference type="InterPro" id="IPR049576">
    <property type="entry name" value="HDC-like"/>
</dbReference>
<dbReference type="RefSeq" id="WP_307227515.1">
    <property type="nucleotide sequence ID" value="NZ_JAUSTT010000005.1"/>
</dbReference>
<sequence length="391" mass="42469">MMNEPIVAAVLIFALLMVGEVLSIVTRARVPMLFVVFFGYLILLWTGLFPLDIIDRTGLSTFGALMVAPLIVHMGTLIPLKVMKQQYKAVFISLMGIVITTITVLLVVTPILGYEIAVSGVGPLTGGIIAFIITSEKLQMLGLTTLIVIPALVLALQNLIGLPLAINFLRRYAYKIREQAPVNGSADDNEEGQQLEEKQEKKSLMGEKFSTPIILLFQLFFGGALAVLLGKWTGINYSLWALAIGFSGMLIGFYKDKMMERANSFGIAMAGLIFFIIPSMNDVTFSSFIQYLPSILLILGIGAVGIIAGGYIGSKLFKWDPFLGIPVALTAMFGFPGDYIICEEISRTTGRNEAERKYIFDQLISPLLIGGFTTVTIASVIVASVLMGTLG</sequence>
<name>A0ABT9WQ57_9BACI</name>
<dbReference type="Proteomes" id="UP001223586">
    <property type="component" value="Unassembled WGS sequence"/>
</dbReference>
<dbReference type="EMBL" id="JAUSTT010000005">
    <property type="protein sequence ID" value="MDQ0175306.1"/>
    <property type="molecule type" value="Genomic_DNA"/>
</dbReference>
<organism evidence="2 3">
    <name type="scientific">Bacillus chungangensis</name>
    <dbReference type="NCBI Taxonomy" id="587633"/>
    <lineage>
        <taxon>Bacteria</taxon>
        <taxon>Bacillati</taxon>
        <taxon>Bacillota</taxon>
        <taxon>Bacilli</taxon>
        <taxon>Bacillales</taxon>
        <taxon>Bacillaceae</taxon>
        <taxon>Bacillus</taxon>
    </lineage>
</organism>
<keyword evidence="3" id="KW-1185">Reference proteome</keyword>
<keyword evidence="1" id="KW-1133">Transmembrane helix</keyword>
<reference evidence="2 3" key="1">
    <citation type="submission" date="2023-07" db="EMBL/GenBank/DDBJ databases">
        <title>Genomic Encyclopedia of Type Strains, Phase IV (KMG-IV): sequencing the most valuable type-strain genomes for metagenomic binning, comparative biology and taxonomic classification.</title>
        <authorList>
            <person name="Goeker M."/>
        </authorList>
    </citation>
    <scope>NUCLEOTIDE SEQUENCE [LARGE SCALE GENOMIC DNA]</scope>
    <source>
        <strain evidence="2 3">DSM 23837</strain>
    </source>
</reference>
<proteinExistence type="predicted"/>
<gene>
    <name evidence="2" type="ORF">J2S08_001140</name>
</gene>
<feature type="transmembrane region" description="Helical" evidence="1">
    <location>
        <begin position="261"/>
        <end position="279"/>
    </location>
</feature>